<dbReference type="RefSeq" id="WP_259863955.1">
    <property type="nucleotide sequence ID" value="NZ_BAAAST010000073.1"/>
</dbReference>
<organism evidence="1 2">
    <name type="scientific">Dactylosporangium fulvum</name>
    <dbReference type="NCBI Taxonomy" id="53359"/>
    <lineage>
        <taxon>Bacteria</taxon>
        <taxon>Bacillati</taxon>
        <taxon>Actinomycetota</taxon>
        <taxon>Actinomycetes</taxon>
        <taxon>Micromonosporales</taxon>
        <taxon>Micromonosporaceae</taxon>
        <taxon>Dactylosporangium</taxon>
    </lineage>
</organism>
<protein>
    <submittedName>
        <fullName evidence="1">Uncharacterized protein</fullName>
    </submittedName>
</protein>
<dbReference type="EMBL" id="CP073720">
    <property type="protein sequence ID" value="UWP85743.1"/>
    <property type="molecule type" value="Genomic_DNA"/>
</dbReference>
<evidence type="ECO:0000313" key="2">
    <source>
        <dbReference type="Proteomes" id="UP001059617"/>
    </source>
</evidence>
<sequence length="263" mass="29433">MELSTAANEVIQIPYHPPLAELAPEPEAFYFQWKFMYFAFRFEDPALFPPLTLLDSGDIAALKRYSSAARRLASTTLLSAKEEVTIRVKNTPSGQDESVITRFSPHDVTAGFSVMFRQFFSDSEPASFSTVRNIIGRRNRETVDADHDVRAAILKEWRSANAKLLNAPLKTIALRRHYDEMGATDQPVQGEGGRSPRETIQIFNYGDLIHWGDDRATYEALGVTKASAALSRMQFLDAIVGLSHLYLGFSVIVDRVLTACQPE</sequence>
<name>A0ABY5W6V9_9ACTN</name>
<accession>A0ABY5W6V9</accession>
<dbReference type="Proteomes" id="UP001059617">
    <property type="component" value="Chromosome"/>
</dbReference>
<evidence type="ECO:0000313" key="1">
    <source>
        <dbReference type="EMBL" id="UWP85743.1"/>
    </source>
</evidence>
<reference evidence="1" key="1">
    <citation type="submission" date="2021-04" db="EMBL/GenBank/DDBJ databases">
        <authorList>
            <person name="Hartkoorn R.C."/>
            <person name="Beaudoing E."/>
            <person name="Hot D."/>
        </authorList>
    </citation>
    <scope>NUCLEOTIDE SEQUENCE</scope>
    <source>
        <strain evidence="1">NRRL B-16292</strain>
    </source>
</reference>
<proteinExistence type="predicted"/>
<keyword evidence="2" id="KW-1185">Reference proteome</keyword>
<gene>
    <name evidence="1" type="ORF">Dfulv_16475</name>
</gene>
<reference evidence="1" key="2">
    <citation type="submission" date="2022-09" db="EMBL/GenBank/DDBJ databases">
        <title>Biosynthetic gene clusters of Dactylosporangioum fulvum.</title>
        <authorList>
            <person name="Caradec T."/>
        </authorList>
    </citation>
    <scope>NUCLEOTIDE SEQUENCE</scope>
    <source>
        <strain evidence="1">NRRL B-16292</strain>
    </source>
</reference>